<comment type="caution">
    <text evidence="10">The sequence shown here is derived from an EMBL/GenBank/DDBJ whole genome shotgun (WGS) entry which is preliminary data.</text>
</comment>
<dbReference type="PANTHER" id="PTHR46721">
    <property type="entry name" value="FORKHEAD BOX PROTEIN N1"/>
    <property type="match status" value="1"/>
</dbReference>
<feature type="region of interest" description="Disordered" evidence="8">
    <location>
        <begin position="440"/>
        <end position="459"/>
    </location>
</feature>
<dbReference type="InterPro" id="IPR030456">
    <property type="entry name" value="TF_fork_head_CS_2"/>
</dbReference>
<gene>
    <name evidence="10" type="ORF">AGOR_G00020750</name>
</gene>
<feature type="region of interest" description="Disordered" evidence="8">
    <location>
        <begin position="512"/>
        <end position="546"/>
    </location>
</feature>
<feature type="compositionally biased region" description="Basic and acidic residues" evidence="8">
    <location>
        <begin position="530"/>
        <end position="546"/>
    </location>
</feature>
<dbReference type="Proteomes" id="UP000829720">
    <property type="component" value="Unassembled WGS sequence"/>
</dbReference>
<feature type="compositionally biased region" description="Polar residues" evidence="8">
    <location>
        <begin position="169"/>
        <end position="194"/>
    </location>
</feature>
<dbReference type="Pfam" id="PF00250">
    <property type="entry name" value="Forkhead"/>
    <property type="match status" value="1"/>
</dbReference>
<evidence type="ECO:0000256" key="5">
    <source>
        <dbReference type="ARBA" id="ARBA00023163"/>
    </source>
</evidence>
<feature type="compositionally biased region" description="Low complexity" evidence="8">
    <location>
        <begin position="415"/>
        <end position="425"/>
    </location>
</feature>
<keyword evidence="4 7" id="KW-0238">DNA-binding</keyword>
<proteinExistence type="predicted"/>
<evidence type="ECO:0000256" key="7">
    <source>
        <dbReference type="PROSITE-ProRule" id="PRU00089"/>
    </source>
</evidence>
<dbReference type="OrthoDB" id="10070006at2759"/>
<keyword evidence="6 7" id="KW-0539">Nucleus</keyword>
<dbReference type="InterPro" id="IPR001766">
    <property type="entry name" value="Fork_head_dom"/>
</dbReference>
<protein>
    <recommendedName>
        <fullName evidence="9">Fork-head domain-containing protein</fullName>
    </recommendedName>
</protein>
<dbReference type="GO" id="GO:0005634">
    <property type="term" value="C:nucleus"/>
    <property type="evidence" value="ECO:0007669"/>
    <property type="project" value="UniProtKB-SubCell"/>
</dbReference>
<reference evidence="10" key="1">
    <citation type="submission" date="2021-01" db="EMBL/GenBank/DDBJ databases">
        <authorList>
            <person name="Zahm M."/>
            <person name="Roques C."/>
            <person name="Cabau C."/>
            <person name="Klopp C."/>
            <person name="Donnadieu C."/>
            <person name="Jouanno E."/>
            <person name="Lampietro C."/>
            <person name="Louis A."/>
            <person name="Herpin A."/>
            <person name="Echchiki A."/>
            <person name="Berthelot C."/>
            <person name="Parey E."/>
            <person name="Roest-Crollius H."/>
            <person name="Braasch I."/>
            <person name="Postlethwait J."/>
            <person name="Bobe J."/>
            <person name="Montfort J."/>
            <person name="Bouchez O."/>
            <person name="Begum T."/>
            <person name="Mejri S."/>
            <person name="Adams A."/>
            <person name="Chen W.-J."/>
            <person name="Guiguen Y."/>
        </authorList>
    </citation>
    <scope>NUCLEOTIDE SEQUENCE</scope>
    <source>
        <tissue evidence="10">Blood</tissue>
    </source>
</reference>
<accession>A0A8T3E2I3</accession>
<dbReference type="InterPro" id="IPR036388">
    <property type="entry name" value="WH-like_DNA-bd_sf"/>
</dbReference>
<evidence type="ECO:0000256" key="8">
    <source>
        <dbReference type="SAM" id="MobiDB-lite"/>
    </source>
</evidence>
<evidence type="ECO:0000313" key="11">
    <source>
        <dbReference type="Proteomes" id="UP000829720"/>
    </source>
</evidence>
<keyword evidence="2" id="KW-0217">Developmental protein</keyword>
<name>A0A8T3E2I3_9TELE</name>
<dbReference type="InterPro" id="IPR036390">
    <property type="entry name" value="WH_DNA-bd_sf"/>
</dbReference>
<organism evidence="10 11">
    <name type="scientific">Albula goreensis</name>
    <dbReference type="NCBI Taxonomy" id="1534307"/>
    <lineage>
        <taxon>Eukaryota</taxon>
        <taxon>Metazoa</taxon>
        <taxon>Chordata</taxon>
        <taxon>Craniata</taxon>
        <taxon>Vertebrata</taxon>
        <taxon>Euteleostomi</taxon>
        <taxon>Actinopterygii</taxon>
        <taxon>Neopterygii</taxon>
        <taxon>Teleostei</taxon>
        <taxon>Albuliformes</taxon>
        <taxon>Albulidae</taxon>
        <taxon>Albula</taxon>
    </lineage>
</organism>
<evidence type="ECO:0000256" key="6">
    <source>
        <dbReference type="ARBA" id="ARBA00023242"/>
    </source>
</evidence>
<keyword evidence="11" id="KW-1185">Reference proteome</keyword>
<dbReference type="InterPro" id="IPR049624">
    <property type="entry name" value="FOXN1_4"/>
</dbReference>
<sequence>MMPLQSGGCREGSPVDLLVYLSLCTHPSSVSDHTWNIALNPTPPGPSRAPFSTGLRLITMATEPLGSATHSRAFQSLLPSQRTLHAFDPQSSAHLQRDTAPYSLEDKLQQLGREGVGPGQGEGLGEPVDFHSYQWHLSNATNLDNRPPHWPHPFSCYGSVGIHEMTPVTHPQSDQSDGSTEALPLSQNDQSEGFTSWEPHSDSSQELTLTFPSGVYPSRESSAQSHYTLQCLTPQSIQGSTQPAPHPKPIYSYSILIFLALKHSQTGSLPVSEIYSFMTEHFPYFKTAPDGWKNSVRHNLSLNKCFEKVENRSGGGTGGGASRKGCFWALNPARVEKMQQELQKWRRKDPVTVRKSMARPEELDRLLCDWPERQRPGHTHFQRVHKHSFLRLPQPIRPDPTVQPTLQSHTPPLPMSQSPSSLPQSPDLFCYTSASRPQATTGYTPATGALESPLPPQTPPSYSAALLVDHCSSMSTQEQLMEGDMGTDIDTLNPSLSHLPLHGKLWEEVRDDSLAPTSPCPHTQNPSHLDSYRGERGSVSEEEDWKQGRISDLTITAPYAVTFAPLERVAGCHPGSQCTTVTLL</sequence>
<dbReference type="AlphaFoldDB" id="A0A8T3E2I3"/>
<comment type="subcellular location">
    <subcellularLocation>
        <location evidence="1 7">Nucleus</location>
    </subcellularLocation>
</comment>
<dbReference type="PROSITE" id="PS50039">
    <property type="entry name" value="FORK_HEAD_3"/>
    <property type="match status" value="1"/>
</dbReference>
<dbReference type="SMART" id="SM00339">
    <property type="entry name" value="FH"/>
    <property type="match status" value="1"/>
</dbReference>
<feature type="compositionally biased region" description="Polar residues" evidence="8">
    <location>
        <begin position="202"/>
        <end position="211"/>
    </location>
</feature>
<evidence type="ECO:0000256" key="2">
    <source>
        <dbReference type="ARBA" id="ARBA00022473"/>
    </source>
</evidence>
<dbReference type="GO" id="GO:0000981">
    <property type="term" value="F:DNA-binding transcription factor activity, RNA polymerase II-specific"/>
    <property type="evidence" value="ECO:0007669"/>
    <property type="project" value="TreeGrafter"/>
</dbReference>
<dbReference type="PRINTS" id="PR00053">
    <property type="entry name" value="FORKHEAD"/>
</dbReference>
<dbReference type="FunFam" id="1.10.10.10:FF:000122">
    <property type="entry name" value="Forkhead box protein N1"/>
    <property type="match status" value="1"/>
</dbReference>
<evidence type="ECO:0000259" key="9">
    <source>
        <dbReference type="PROSITE" id="PS50039"/>
    </source>
</evidence>
<evidence type="ECO:0000256" key="4">
    <source>
        <dbReference type="ARBA" id="ARBA00023125"/>
    </source>
</evidence>
<feature type="region of interest" description="Disordered" evidence="8">
    <location>
        <begin position="165"/>
        <end position="219"/>
    </location>
</feature>
<feature type="region of interest" description="Disordered" evidence="8">
    <location>
        <begin position="393"/>
        <end position="425"/>
    </location>
</feature>
<feature type="DNA-binding region" description="Fork-head" evidence="7">
    <location>
        <begin position="248"/>
        <end position="349"/>
    </location>
</feature>
<dbReference type="GO" id="GO:0000976">
    <property type="term" value="F:transcription cis-regulatory region binding"/>
    <property type="evidence" value="ECO:0007669"/>
    <property type="project" value="TreeGrafter"/>
</dbReference>
<evidence type="ECO:0000313" key="10">
    <source>
        <dbReference type="EMBL" id="KAI1902870.1"/>
    </source>
</evidence>
<dbReference type="PROSITE" id="PS00658">
    <property type="entry name" value="FORK_HEAD_2"/>
    <property type="match status" value="1"/>
</dbReference>
<evidence type="ECO:0000256" key="3">
    <source>
        <dbReference type="ARBA" id="ARBA00023015"/>
    </source>
</evidence>
<dbReference type="PANTHER" id="PTHR46721:SF3">
    <property type="entry name" value="FORKHEAD BOX N1"/>
    <property type="match status" value="1"/>
</dbReference>
<dbReference type="EMBL" id="JAERUA010000002">
    <property type="protein sequence ID" value="KAI1902870.1"/>
    <property type="molecule type" value="Genomic_DNA"/>
</dbReference>
<keyword evidence="5" id="KW-0804">Transcription</keyword>
<feature type="domain" description="Fork-head" evidence="9">
    <location>
        <begin position="248"/>
        <end position="349"/>
    </location>
</feature>
<keyword evidence="3" id="KW-0805">Transcription regulation</keyword>
<dbReference type="SUPFAM" id="SSF46785">
    <property type="entry name" value="Winged helix' DNA-binding domain"/>
    <property type="match status" value="1"/>
</dbReference>
<evidence type="ECO:0000256" key="1">
    <source>
        <dbReference type="ARBA" id="ARBA00004123"/>
    </source>
</evidence>
<dbReference type="Gene3D" id="1.10.10.10">
    <property type="entry name" value="Winged helix-like DNA-binding domain superfamily/Winged helix DNA-binding domain"/>
    <property type="match status" value="1"/>
</dbReference>